<feature type="region of interest" description="Disordered" evidence="1">
    <location>
        <begin position="1"/>
        <end position="31"/>
    </location>
</feature>
<organism evidence="2 3">
    <name type="scientific">Ambrosiozyma monospora</name>
    <name type="common">Yeast</name>
    <name type="synonym">Endomycopsis monosporus</name>
    <dbReference type="NCBI Taxonomy" id="43982"/>
    <lineage>
        <taxon>Eukaryota</taxon>
        <taxon>Fungi</taxon>
        <taxon>Dikarya</taxon>
        <taxon>Ascomycota</taxon>
        <taxon>Saccharomycotina</taxon>
        <taxon>Pichiomycetes</taxon>
        <taxon>Pichiales</taxon>
        <taxon>Pichiaceae</taxon>
        <taxon>Ambrosiozyma</taxon>
    </lineage>
</organism>
<evidence type="ECO:0000313" key="3">
    <source>
        <dbReference type="Proteomes" id="UP001165063"/>
    </source>
</evidence>
<proteinExistence type="predicted"/>
<evidence type="ECO:0000256" key="1">
    <source>
        <dbReference type="SAM" id="MobiDB-lite"/>
    </source>
</evidence>
<accession>A0A9W6YXV9</accession>
<reference evidence="2" key="1">
    <citation type="submission" date="2023-04" db="EMBL/GenBank/DDBJ databases">
        <title>Ambrosiozyma monospora NBRC 1965.</title>
        <authorList>
            <person name="Ichikawa N."/>
            <person name="Sato H."/>
            <person name="Tonouchi N."/>
        </authorList>
    </citation>
    <scope>NUCLEOTIDE SEQUENCE</scope>
    <source>
        <strain evidence="2">NBRC 1965</strain>
    </source>
</reference>
<dbReference type="Proteomes" id="UP001165063">
    <property type="component" value="Unassembled WGS sequence"/>
</dbReference>
<feature type="compositionally biased region" description="Polar residues" evidence="1">
    <location>
        <begin position="16"/>
        <end position="31"/>
    </location>
</feature>
<comment type="caution">
    <text evidence="2">The sequence shown here is derived from an EMBL/GenBank/DDBJ whole genome shotgun (WGS) entry which is preliminary data.</text>
</comment>
<name>A0A9W6YXV9_AMBMO</name>
<gene>
    <name evidence="2" type="ORF">Amon01_000702300</name>
</gene>
<keyword evidence="3" id="KW-1185">Reference proteome</keyword>
<evidence type="ECO:0000313" key="2">
    <source>
        <dbReference type="EMBL" id="GMG48462.1"/>
    </source>
</evidence>
<dbReference type="EMBL" id="BSXU01004880">
    <property type="protein sequence ID" value="GMG48462.1"/>
    <property type="molecule type" value="Genomic_DNA"/>
</dbReference>
<protein>
    <submittedName>
        <fullName evidence="2">Unnamed protein product</fullName>
    </submittedName>
</protein>
<dbReference type="AlphaFoldDB" id="A0A9W6YXV9"/>
<sequence>MEPGYTGRRRRLWTPNMASQLSKSGNCNTDLQRSSCLKDESQENMATDVEQVVYETLEKKEKENMLKKKAKLKKKEKELLTNKKQKPNSTVGGWVHKVGKKLKLIKRGIGACIDHCTSCHIFRSS</sequence>